<comment type="caution">
    <text evidence="13">The sequence shown here is derived from an EMBL/GenBank/DDBJ whole genome shotgun (WGS) entry which is preliminary data.</text>
</comment>
<evidence type="ECO:0000256" key="6">
    <source>
        <dbReference type="ARBA" id="ARBA00022705"/>
    </source>
</evidence>
<dbReference type="GO" id="GO:0005737">
    <property type="term" value="C:cytoplasm"/>
    <property type="evidence" value="ECO:0007669"/>
    <property type="project" value="UniProtKB-SubCell"/>
</dbReference>
<dbReference type="Gene3D" id="3.70.10.10">
    <property type="match status" value="1"/>
</dbReference>
<dbReference type="InterPro" id="IPR001001">
    <property type="entry name" value="DNA_polIII_beta"/>
</dbReference>
<accession>A0A2H0RGR5</accession>
<comment type="similarity">
    <text evidence="2 9">Belongs to the beta sliding clamp family.</text>
</comment>
<dbReference type="InterPro" id="IPR046938">
    <property type="entry name" value="DNA_clamp_sf"/>
</dbReference>
<evidence type="ECO:0000313" key="14">
    <source>
        <dbReference type="Proteomes" id="UP000230431"/>
    </source>
</evidence>
<dbReference type="Proteomes" id="UP000230431">
    <property type="component" value="Unassembled WGS sequence"/>
</dbReference>
<evidence type="ECO:0000256" key="2">
    <source>
        <dbReference type="ARBA" id="ARBA00010752"/>
    </source>
</evidence>
<comment type="subunit">
    <text evidence="9">Forms a ring-shaped head-to-tail homodimer around DNA.</text>
</comment>
<dbReference type="Pfam" id="PF02768">
    <property type="entry name" value="DNA_pol3_beta_3"/>
    <property type="match status" value="1"/>
</dbReference>
<evidence type="ECO:0000256" key="4">
    <source>
        <dbReference type="ARBA" id="ARBA00022679"/>
    </source>
</evidence>
<dbReference type="GO" id="GO:0008408">
    <property type="term" value="F:3'-5' exonuclease activity"/>
    <property type="evidence" value="ECO:0007669"/>
    <property type="project" value="InterPro"/>
</dbReference>
<evidence type="ECO:0000256" key="5">
    <source>
        <dbReference type="ARBA" id="ARBA00022695"/>
    </source>
</evidence>
<dbReference type="Pfam" id="PF00712">
    <property type="entry name" value="DNA_pol3_beta"/>
    <property type="match status" value="1"/>
</dbReference>
<dbReference type="PIRSF" id="PIRSF000804">
    <property type="entry name" value="DNA_pol_III_b"/>
    <property type="match status" value="1"/>
</dbReference>
<evidence type="ECO:0000256" key="1">
    <source>
        <dbReference type="ARBA" id="ARBA00004496"/>
    </source>
</evidence>
<dbReference type="CDD" id="cd00140">
    <property type="entry name" value="beta_clamp"/>
    <property type="match status" value="1"/>
</dbReference>
<keyword evidence="8" id="KW-0238">DNA-binding</keyword>
<evidence type="ECO:0000259" key="12">
    <source>
        <dbReference type="Pfam" id="PF02768"/>
    </source>
</evidence>
<dbReference type="InterPro" id="IPR022635">
    <property type="entry name" value="DNA_polIII_beta_C"/>
</dbReference>
<evidence type="ECO:0000256" key="3">
    <source>
        <dbReference type="ARBA" id="ARBA00022490"/>
    </source>
</evidence>
<keyword evidence="6 9" id="KW-0235">DNA replication</keyword>
<dbReference type="NCBIfam" id="TIGR00663">
    <property type="entry name" value="dnan"/>
    <property type="match status" value="1"/>
</dbReference>
<dbReference type="SMART" id="SM00480">
    <property type="entry name" value="POL3Bc"/>
    <property type="match status" value="1"/>
</dbReference>
<evidence type="ECO:0000256" key="8">
    <source>
        <dbReference type="ARBA" id="ARBA00023125"/>
    </source>
</evidence>
<dbReference type="GO" id="GO:0003887">
    <property type="term" value="F:DNA-directed DNA polymerase activity"/>
    <property type="evidence" value="ECO:0007669"/>
    <property type="project" value="UniProtKB-UniRule"/>
</dbReference>
<reference evidence="13 14" key="1">
    <citation type="submission" date="2017-09" db="EMBL/GenBank/DDBJ databases">
        <title>Depth-based differentiation of microbial function through sediment-hosted aquifers and enrichment of novel symbionts in the deep terrestrial subsurface.</title>
        <authorList>
            <person name="Probst A.J."/>
            <person name="Ladd B."/>
            <person name="Jarett J.K."/>
            <person name="Geller-Mcgrath D.E."/>
            <person name="Sieber C.M."/>
            <person name="Emerson J.B."/>
            <person name="Anantharaman K."/>
            <person name="Thomas B.C."/>
            <person name="Malmstrom R."/>
            <person name="Stieglmeier M."/>
            <person name="Klingl A."/>
            <person name="Woyke T."/>
            <person name="Ryan C.M."/>
            <person name="Banfield J.F."/>
        </authorList>
    </citation>
    <scope>NUCLEOTIDE SEQUENCE [LARGE SCALE GENOMIC DNA]</scope>
    <source>
        <strain evidence="13">CG10_big_fil_rev_8_21_14_0_10_49_38</strain>
    </source>
</reference>
<evidence type="ECO:0000259" key="11">
    <source>
        <dbReference type="Pfam" id="PF02767"/>
    </source>
</evidence>
<protein>
    <recommendedName>
        <fullName evidence="9">Beta sliding clamp</fullName>
    </recommendedName>
</protein>
<dbReference type="PANTHER" id="PTHR30478">
    <property type="entry name" value="DNA POLYMERASE III SUBUNIT BETA"/>
    <property type="match status" value="1"/>
</dbReference>
<organism evidence="13 14">
    <name type="scientific">Candidatus Vogelbacteria bacterium CG10_big_fil_rev_8_21_14_0_10_49_38</name>
    <dbReference type="NCBI Taxonomy" id="1975043"/>
    <lineage>
        <taxon>Bacteria</taxon>
        <taxon>Candidatus Vogeliibacteriota</taxon>
    </lineage>
</organism>
<comment type="subcellular location">
    <subcellularLocation>
        <location evidence="1 9">Cytoplasm</location>
    </subcellularLocation>
</comment>
<keyword evidence="5 9" id="KW-0548">Nucleotidyltransferase</keyword>
<dbReference type="InterPro" id="IPR022634">
    <property type="entry name" value="DNA_polIII_beta_N"/>
</dbReference>
<evidence type="ECO:0000259" key="10">
    <source>
        <dbReference type="Pfam" id="PF00712"/>
    </source>
</evidence>
<dbReference type="GO" id="GO:0009360">
    <property type="term" value="C:DNA polymerase III complex"/>
    <property type="evidence" value="ECO:0007669"/>
    <property type="project" value="InterPro"/>
</dbReference>
<dbReference type="Pfam" id="PF02767">
    <property type="entry name" value="DNA_pol3_beta_2"/>
    <property type="match status" value="1"/>
</dbReference>
<comment type="function">
    <text evidence="9">Confers DNA tethering and processivity to DNA polymerases and other proteins. Acts as a clamp, forming a ring around DNA (a reaction catalyzed by the clamp-loading complex) which diffuses in an ATP-independent manner freely and bidirectionally along dsDNA. Initially characterized for its ability to contact the catalytic subunit of DNA polymerase III (Pol III), a complex, multichain enzyme responsible for most of the replicative synthesis in bacteria; Pol III exhibits 3'-5' exonuclease proofreading activity. The beta chain is required for initiation of replication as well as for processivity of DNA replication.</text>
</comment>
<keyword evidence="3 9" id="KW-0963">Cytoplasm</keyword>
<dbReference type="InterPro" id="IPR022637">
    <property type="entry name" value="DNA_polIII_beta_cen"/>
</dbReference>
<dbReference type="Gene3D" id="3.10.150.10">
    <property type="entry name" value="DNA Polymerase III, subunit A, domain 2"/>
    <property type="match status" value="1"/>
</dbReference>
<dbReference type="SUPFAM" id="SSF55979">
    <property type="entry name" value="DNA clamp"/>
    <property type="match status" value="3"/>
</dbReference>
<dbReference type="AlphaFoldDB" id="A0A2H0RGR5"/>
<feature type="domain" description="DNA polymerase III beta sliding clamp central" evidence="11">
    <location>
        <begin position="135"/>
        <end position="246"/>
    </location>
</feature>
<evidence type="ECO:0000313" key="13">
    <source>
        <dbReference type="EMBL" id="PIR45742.1"/>
    </source>
</evidence>
<dbReference type="GO" id="GO:0003677">
    <property type="term" value="F:DNA binding"/>
    <property type="evidence" value="ECO:0007669"/>
    <property type="project" value="UniProtKB-UniRule"/>
</dbReference>
<proteinExistence type="inferred from homology"/>
<keyword evidence="4 9" id="KW-0808">Transferase</keyword>
<dbReference type="PANTHER" id="PTHR30478:SF0">
    <property type="entry name" value="BETA SLIDING CLAMP"/>
    <property type="match status" value="1"/>
</dbReference>
<feature type="domain" description="DNA polymerase III beta sliding clamp N-terminal" evidence="10">
    <location>
        <begin position="1"/>
        <end position="119"/>
    </location>
</feature>
<gene>
    <name evidence="13" type="primary">dnaN</name>
    <name evidence="13" type="ORF">COV08_03710</name>
</gene>
<evidence type="ECO:0000256" key="9">
    <source>
        <dbReference type="PIRNR" id="PIRNR000804"/>
    </source>
</evidence>
<keyword evidence="7 9" id="KW-0239">DNA-directed DNA polymerase</keyword>
<sequence length="370" mass="41639">MKLECVKERIKEAVILAEKISGRNLTLPILSAILLEVKGKNLIIRSTNLENGIEIEIPIKNGEDGLIAVNAGVLVNYLSNLKKEDRITLETDKDNLKLTTDSTSTLIKSLPLEDFPIIPKIDLKTENTDSFEIKAVDLNEGLKSVFFASAVSDLKPEISSIYIYNQDQDLVFVATDSFRLAEKRVNLVGLKKDINIIIPFKNINELIKVLDSLDGTVSVIFNKNQLVVSTDDLYFTLRVIDGVYPDYKQIIPVKFKTELTLKKEDLMNLLKLATVFSDRFNQINLNLKPNSNLLELTSYNQEIGENNSTLVAKITGEPLEISFNAKYLLDCLGVLNENSIKMQFTDHNRPLIISSPNKQSFSYLVMPINK</sequence>
<dbReference type="EMBL" id="PCYK01000030">
    <property type="protein sequence ID" value="PIR45742.1"/>
    <property type="molecule type" value="Genomic_DNA"/>
</dbReference>
<dbReference type="GO" id="GO:0006271">
    <property type="term" value="P:DNA strand elongation involved in DNA replication"/>
    <property type="evidence" value="ECO:0007669"/>
    <property type="project" value="TreeGrafter"/>
</dbReference>
<evidence type="ECO:0000256" key="7">
    <source>
        <dbReference type="ARBA" id="ARBA00022932"/>
    </source>
</evidence>
<name>A0A2H0RGR5_9BACT</name>
<feature type="domain" description="DNA polymerase III beta sliding clamp C-terminal" evidence="12">
    <location>
        <begin position="248"/>
        <end position="368"/>
    </location>
</feature>